<dbReference type="SUPFAM" id="SSF48403">
    <property type="entry name" value="Ankyrin repeat"/>
    <property type="match status" value="1"/>
</dbReference>
<feature type="non-terminal residue" evidence="2">
    <location>
        <position position="1"/>
    </location>
</feature>
<feature type="repeat" description="ANK" evidence="1">
    <location>
        <begin position="94"/>
        <end position="126"/>
    </location>
</feature>
<reference evidence="2" key="1">
    <citation type="submission" date="2022-03" db="EMBL/GenBank/DDBJ databases">
        <title>A functionally conserved STORR gene fusion in Papaver species that diverged 16.8 million years ago.</title>
        <authorList>
            <person name="Catania T."/>
        </authorList>
    </citation>
    <scope>NUCLEOTIDE SEQUENCE</scope>
    <source>
        <strain evidence="2">S-191538</strain>
    </source>
</reference>
<keyword evidence="1" id="KW-0040">ANK repeat</keyword>
<dbReference type="AlphaFoldDB" id="A0AA41VMF1"/>
<evidence type="ECO:0000256" key="1">
    <source>
        <dbReference type="PROSITE-ProRule" id="PRU00023"/>
    </source>
</evidence>
<dbReference type="PRINTS" id="PR01415">
    <property type="entry name" value="ANKYRIN"/>
</dbReference>
<dbReference type="InterPro" id="IPR051616">
    <property type="entry name" value="Cul2-RING_E3_ligase_SR"/>
</dbReference>
<keyword evidence="3" id="KW-1185">Reference proteome</keyword>
<dbReference type="PROSITE" id="PS50297">
    <property type="entry name" value="ANK_REP_REGION"/>
    <property type="match status" value="4"/>
</dbReference>
<dbReference type="Pfam" id="PF00023">
    <property type="entry name" value="Ank"/>
    <property type="match status" value="2"/>
</dbReference>
<gene>
    <name evidence="2" type="ORF">MKW94_006088</name>
</gene>
<organism evidence="2 3">
    <name type="scientific">Papaver nudicaule</name>
    <name type="common">Iceland poppy</name>
    <dbReference type="NCBI Taxonomy" id="74823"/>
    <lineage>
        <taxon>Eukaryota</taxon>
        <taxon>Viridiplantae</taxon>
        <taxon>Streptophyta</taxon>
        <taxon>Embryophyta</taxon>
        <taxon>Tracheophyta</taxon>
        <taxon>Spermatophyta</taxon>
        <taxon>Magnoliopsida</taxon>
        <taxon>Ranunculales</taxon>
        <taxon>Papaveraceae</taxon>
        <taxon>Papaveroideae</taxon>
        <taxon>Papaver</taxon>
    </lineage>
</organism>
<evidence type="ECO:0008006" key="4">
    <source>
        <dbReference type="Google" id="ProtNLM"/>
    </source>
</evidence>
<dbReference type="Proteomes" id="UP001177140">
    <property type="component" value="Unassembled WGS sequence"/>
</dbReference>
<name>A0AA41VMF1_PAPNU</name>
<dbReference type="Pfam" id="PF12796">
    <property type="entry name" value="Ank_2"/>
    <property type="match status" value="2"/>
</dbReference>
<dbReference type="PANTHER" id="PTHR46224:SF67">
    <property type="entry name" value="HSP70-HSP90 ORGANIZING PROTEIN 3-LIKE"/>
    <property type="match status" value="1"/>
</dbReference>
<dbReference type="PANTHER" id="PTHR46224">
    <property type="entry name" value="ANKYRIN REPEAT FAMILY PROTEIN"/>
    <property type="match status" value="1"/>
</dbReference>
<dbReference type="InterPro" id="IPR036770">
    <property type="entry name" value="Ankyrin_rpt-contain_sf"/>
</dbReference>
<dbReference type="EMBL" id="JAJJMA010252507">
    <property type="protein sequence ID" value="MCL7043967.1"/>
    <property type="molecule type" value="Genomic_DNA"/>
</dbReference>
<dbReference type="InterPro" id="IPR002110">
    <property type="entry name" value="Ankyrin_rpt"/>
</dbReference>
<accession>A0AA41VMF1</accession>
<evidence type="ECO:0000313" key="2">
    <source>
        <dbReference type="EMBL" id="MCL7043967.1"/>
    </source>
</evidence>
<dbReference type="Gene3D" id="1.25.40.20">
    <property type="entry name" value="Ankyrin repeat-containing domain"/>
    <property type="match status" value="3"/>
</dbReference>
<sequence length="257" mass="27310">QKSKFLQAAMNPPKSTSKHFELFQAAYVGNLNRFKSLALNHAEKKGVGVGKAIGKLVDEDGKGCLHVAAEGASLNICKYLIETLKLDVDTKDGKGQTPLYQAITEGHLDTVKYLLEKGANADASNDTGYTPLQCAAANGDTKIIALLLSKGVQVDVATMPGTALQIAAGLGHRDVVKMLLDNGANPNVVACQAMLRPLISAIYVKSWECVELLLQAGADPNAVSCGHTPLVIAARHEHEDVITRLLKAGADPNYKDN</sequence>
<feature type="repeat" description="ANK" evidence="1">
    <location>
        <begin position="159"/>
        <end position="191"/>
    </location>
</feature>
<protein>
    <recommendedName>
        <fullName evidence="4">Ankyrin</fullName>
    </recommendedName>
</protein>
<feature type="non-terminal residue" evidence="2">
    <location>
        <position position="257"/>
    </location>
</feature>
<dbReference type="SMART" id="SM00248">
    <property type="entry name" value="ANK"/>
    <property type="match status" value="6"/>
</dbReference>
<dbReference type="PROSITE" id="PS50088">
    <property type="entry name" value="ANK_REPEAT"/>
    <property type="match status" value="4"/>
</dbReference>
<evidence type="ECO:0000313" key="3">
    <source>
        <dbReference type="Proteomes" id="UP001177140"/>
    </source>
</evidence>
<proteinExistence type="predicted"/>
<feature type="repeat" description="ANK" evidence="1">
    <location>
        <begin position="225"/>
        <end position="257"/>
    </location>
</feature>
<feature type="repeat" description="ANK" evidence="1">
    <location>
        <begin position="127"/>
        <end position="159"/>
    </location>
</feature>
<comment type="caution">
    <text evidence="2">The sequence shown here is derived from an EMBL/GenBank/DDBJ whole genome shotgun (WGS) entry which is preliminary data.</text>
</comment>